<organism evidence="2 3">
    <name type="scientific">Colletotrichum navitas</name>
    <dbReference type="NCBI Taxonomy" id="681940"/>
    <lineage>
        <taxon>Eukaryota</taxon>
        <taxon>Fungi</taxon>
        <taxon>Dikarya</taxon>
        <taxon>Ascomycota</taxon>
        <taxon>Pezizomycotina</taxon>
        <taxon>Sordariomycetes</taxon>
        <taxon>Hypocreomycetidae</taxon>
        <taxon>Glomerellales</taxon>
        <taxon>Glomerellaceae</taxon>
        <taxon>Colletotrichum</taxon>
        <taxon>Colletotrichum graminicola species complex</taxon>
    </lineage>
</organism>
<feature type="region of interest" description="Disordered" evidence="1">
    <location>
        <begin position="70"/>
        <end position="89"/>
    </location>
</feature>
<gene>
    <name evidence="2" type="ORF">LY79DRAFT_559499</name>
</gene>
<protein>
    <submittedName>
        <fullName evidence="2">Uncharacterized protein</fullName>
    </submittedName>
</protein>
<dbReference type="AlphaFoldDB" id="A0AAD8V2L7"/>
<feature type="region of interest" description="Disordered" evidence="1">
    <location>
        <begin position="327"/>
        <end position="356"/>
    </location>
</feature>
<comment type="caution">
    <text evidence="2">The sequence shown here is derived from an EMBL/GenBank/DDBJ whole genome shotgun (WGS) entry which is preliminary data.</text>
</comment>
<reference evidence="2" key="1">
    <citation type="submission" date="2021-06" db="EMBL/GenBank/DDBJ databases">
        <title>Comparative genomics, transcriptomics and evolutionary studies reveal genomic signatures of adaptation to plant cell wall in hemibiotrophic fungi.</title>
        <authorList>
            <consortium name="DOE Joint Genome Institute"/>
            <person name="Baroncelli R."/>
            <person name="Diaz J.F."/>
            <person name="Benocci T."/>
            <person name="Peng M."/>
            <person name="Battaglia E."/>
            <person name="Haridas S."/>
            <person name="Andreopoulos W."/>
            <person name="Labutti K."/>
            <person name="Pangilinan J."/>
            <person name="Floch G.L."/>
            <person name="Makela M.R."/>
            <person name="Henrissat B."/>
            <person name="Grigoriev I.V."/>
            <person name="Crouch J.A."/>
            <person name="De Vries R.P."/>
            <person name="Sukno S.A."/>
            <person name="Thon M.R."/>
        </authorList>
    </citation>
    <scope>NUCLEOTIDE SEQUENCE</scope>
    <source>
        <strain evidence="2">CBS 125086</strain>
    </source>
</reference>
<keyword evidence="3" id="KW-1185">Reference proteome</keyword>
<dbReference type="EMBL" id="JAHLJV010000048">
    <property type="protein sequence ID" value="KAK1585007.1"/>
    <property type="molecule type" value="Genomic_DNA"/>
</dbReference>
<dbReference type="RefSeq" id="XP_060412060.1">
    <property type="nucleotide sequence ID" value="XM_060558258.1"/>
</dbReference>
<evidence type="ECO:0000313" key="3">
    <source>
        <dbReference type="Proteomes" id="UP001230504"/>
    </source>
</evidence>
<feature type="compositionally biased region" description="Basic and acidic residues" evidence="1">
    <location>
        <begin position="346"/>
        <end position="356"/>
    </location>
</feature>
<accession>A0AAD8V2L7</accession>
<dbReference type="Proteomes" id="UP001230504">
    <property type="component" value="Unassembled WGS sequence"/>
</dbReference>
<proteinExistence type="predicted"/>
<sequence>MGLRAALRGLVSMHDEGRLEQPATFCHNNNNDRLLSPYDNSKTPLAKMGHDTRTGVHLGQARVYKIRAESSSGIRPVSPPASAARSTTLTDSSVMYRTGTNTLHTENRYTLAEMAARVAFTDRCGYCGSRTRVVSIPPGPSTKDKPVVIVKRKPLPSQSKSVQGSRAPSPLRSAITTDEPHSDPSSCLTREGAERSRSAAQSTHVSTPPTPGHNDLSRRVADWASNTASHTTLIEEPLDTISEEASGDLHQRVAHWASNTASHATLIEEPLDTISEEASGDLHHRVANWASNTASHATFIDEPLDIVSEEASGATMVSPVCRPIKRRGKGRKRNTVATSHLARGSMRSEAEHVDAT</sequence>
<evidence type="ECO:0000313" key="2">
    <source>
        <dbReference type="EMBL" id="KAK1585007.1"/>
    </source>
</evidence>
<feature type="compositionally biased region" description="Polar residues" evidence="1">
    <location>
        <begin position="156"/>
        <end position="166"/>
    </location>
</feature>
<evidence type="ECO:0000256" key="1">
    <source>
        <dbReference type="SAM" id="MobiDB-lite"/>
    </source>
</evidence>
<name>A0AAD8V2L7_9PEZI</name>
<dbReference type="GeneID" id="85442498"/>
<feature type="compositionally biased region" description="Polar residues" evidence="1">
    <location>
        <begin position="198"/>
        <end position="207"/>
    </location>
</feature>
<feature type="region of interest" description="Disordered" evidence="1">
    <location>
        <begin position="131"/>
        <end position="217"/>
    </location>
</feature>